<keyword evidence="4" id="KW-1185">Reference proteome</keyword>
<keyword evidence="3" id="KW-0436">Ligase</keyword>
<dbReference type="NCBIfam" id="NF004837">
    <property type="entry name" value="PRK06187.1"/>
    <property type="match status" value="1"/>
</dbReference>
<reference evidence="4" key="1">
    <citation type="journal article" date="2019" name="Int. J. Syst. Evol. Microbiol.">
        <title>The Global Catalogue of Microorganisms (GCM) 10K type strain sequencing project: providing services to taxonomists for standard genome sequencing and annotation.</title>
        <authorList>
            <consortium name="The Broad Institute Genomics Platform"/>
            <consortium name="The Broad Institute Genome Sequencing Center for Infectious Disease"/>
            <person name="Wu L."/>
            <person name="Ma J."/>
        </authorList>
    </citation>
    <scope>NUCLEOTIDE SEQUENCE [LARGE SCALE GENOMIC DNA]</scope>
    <source>
        <strain evidence="4">IBRC-M 10813</strain>
    </source>
</reference>
<dbReference type="PROSITE" id="PS00455">
    <property type="entry name" value="AMP_BINDING"/>
    <property type="match status" value="1"/>
</dbReference>
<dbReference type="SUPFAM" id="SSF56801">
    <property type="entry name" value="Acetyl-CoA synthetase-like"/>
    <property type="match status" value="1"/>
</dbReference>
<dbReference type="CDD" id="cd17631">
    <property type="entry name" value="FACL_FadD13-like"/>
    <property type="match status" value="1"/>
</dbReference>
<dbReference type="InterPro" id="IPR000873">
    <property type="entry name" value="AMP-dep_synth/lig_dom"/>
</dbReference>
<dbReference type="EC" id="6.2.1.3" evidence="3"/>
<evidence type="ECO:0000259" key="2">
    <source>
        <dbReference type="Pfam" id="PF13193"/>
    </source>
</evidence>
<dbReference type="Gene3D" id="3.40.50.12780">
    <property type="entry name" value="N-terminal domain of ligase-like"/>
    <property type="match status" value="1"/>
</dbReference>
<gene>
    <name evidence="3" type="ORF">ACFOUO_13555</name>
</gene>
<dbReference type="Pfam" id="PF00501">
    <property type="entry name" value="AMP-binding"/>
    <property type="match status" value="1"/>
</dbReference>
<dbReference type="InterPro" id="IPR045851">
    <property type="entry name" value="AMP-bd_C_sf"/>
</dbReference>
<dbReference type="PANTHER" id="PTHR43767">
    <property type="entry name" value="LONG-CHAIN-FATTY-ACID--COA LIGASE"/>
    <property type="match status" value="1"/>
</dbReference>
<dbReference type="Pfam" id="PF13193">
    <property type="entry name" value="AMP-binding_C"/>
    <property type="match status" value="1"/>
</dbReference>
<dbReference type="Proteomes" id="UP001595843">
    <property type="component" value="Unassembled WGS sequence"/>
</dbReference>
<dbReference type="RefSeq" id="WP_380705660.1">
    <property type="nucleotide sequence ID" value="NZ_JBHSAP010000018.1"/>
</dbReference>
<feature type="domain" description="AMP-binding enzyme C-terminal" evidence="2">
    <location>
        <begin position="430"/>
        <end position="505"/>
    </location>
</feature>
<dbReference type="PANTHER" id="PTHR43767:SF1">
    <property type="entry name" value="NONRIBOSOMAL PEPTIDE SYNTHASE PES1 (EUROFUNG)-RELATED"/>
    <property type="match status" value="1"/>
</dbReference>
<feature type="domain" description="AMP-dependent synthetase/ligase" evidence="1">
    <location>
        <begin position="10"/>
        <end position="380"/>
    </location>
</feature>
<dbReference type="InterPro" id="IPR042099">
    <property type="entry name" value="ANL_N_sf"/>
</dbReference>
<dbReference type="InterPro" id="IPR020845">
    <property type="entry name" value="AMP-binding_CS"/>
</dbReference>
<proteinExistence type="predicted"/>
<dbReference type="InterPro" id="IPR050237">
    <property type="entry name" value="ATP-dep_AMP-bd_enzyme"/>
</dbReference>
<accession>A0ABV8JGU7</accession>
<sequence>MILTKGLLVSAQNRADCTAVIDGERRFTYGQFHDRTSQLKGALKDRGIQKGDRVALLMMNNFRYLELFYAVTSIGAIVVPLNVRLTLPELERILEDAQPVMLFLSREFLPAAPILKSKVPSIRRLVLAEDRKPGRDEGETISYEDLIQSQAPSPLDYEGVEEGDPAGLFYTGGTTGRPKGVILTHRNLVANAWHVALGIGYDRETRYLHAGPMFHLADGASTFAVTLVGGSHSHLRVFRPAEFLQVLERERPNATLLVPTMIHALLQSPELAKRDTASLGKIVYGGSPMPVEVMKKALDRLPGVRFYQAYGMSEAAPVLTVLQPEDHDGLETEREHLLTSCGQPVAGVEIKLVDSEGDEVLVGEVGEVIARGPNIMQGYWNLPEETALALRDGWYYTGDMAYRDKENYYYIVDRKKDMIVSGGENVYSVEVENTLYRHPDVVEAAVVGVPDKSWGERVLAMVVKREGSALTEETLIEHCRESLAGFKVPKCVEFTEELPKSGAGKILKRSLREKYWESHTRRVN</sequence>
<dbReference type="EMBL" id="JBHSAP010000018">
    <property type="protein sequence ID" value="MFC4077824.1"/>
    <property type="molecule type" value="Genomic_DNA"/>
</dbReference>
<protein>
    <submittedName>
        <fullName evidence="3">Long-chain-fatty-acid--CoA ligase</fullName>
        <ecNumber evidence="3">6.2.1.3</ecNumber>
    </submittedName>
</protein>
<dbReference type="Gene3D" id="3.30.300.30">
    <property type="match status" value="1"/>
</dbReference>
<organism evidence="3 4">
    <name type="scientific">Salinithrix halophila</name>
    <dbReference type="NCBI Taxonomy" id="1485204"/>
    <lineage>
        <taxon>Bacteria</taxon>
        <taxon>Bacillati</taxon>
        <taxon>Bacillota</taxon>
        <taxon>Bacilli</taxon>
        <taxon>Bacillales</taxon>
        <taxon>Thermoactinomycetaceae</taxon>
        <taxon>Salinithrix</taxon>
    </lineage>
</organism>
<evidence type="ECO:0000259" key="1">
    <source>
        <dbReference type="Pfam" id="PF00501"/>
    </source>
</evidence>
<comment type="caution">
    <text evidence="3">The sequence shown here is derived from an EMBL/GenBank/DDBJ whole genome shotgun (WGS) entry which is preliminary data.</text>
</comment>
<dbReference type="GO" id="GO:0004467">
    <property type="term" value="F:long-chain fatty acid-CoA ligase activity"/>
    <property type="evidence" value="ECO:0007669"/>
    <property type="project" value="UniProtKB-EC"/>
</dbReference>
<dbReference type="InterPro" id="IPR025110">
    <property type="entry name" value="AMP-bd_C"/>
</dbReference>
<evidence type="ECO:0000313" key="4">
    <source>
        <dbReference type="Proteomes" id="UP001595843"/>
    </source>
</evidence>
<name>A0ABV8JGU7_9BACL</name>
<evidence type="ECO:0000313" key="3">
    <source>
        <dbReference type="EMBL" id="MFC4077824.1"/>
    </source>
</evidence>